<gene>
    <name evidence="2" type="ORF">GF339_20440</name>
</gene>
<dbReference type="Proteomes" id="UP000649604">
    <property type="component" value="Unassembled WGS sequence"/>
</dbReference>
<evidence type="ECO:0000259" key="1">
    <source>
        <dbReference type="Pfam" id="PF01909"/>
    </source>
</evidence>
<proteinExistence type="predicted"/>
<dbReference type="Pfam" id="PF01909">
    <property type="entry name" value="NTP_transf_2"/>
    <property type="match status" value="1"/>
</dbReference>
<name>A0A9D5K049_9BACT</name>
<sequence>MGLDDTLRQEIIERLTPIHPEKVILFGSYAYGEPNKDSDIDLLVVTQDDFIPQNFAEKMNVTLPVVNMLDELRRQVAMDIIVHTRPMHEKFIALRSMFAREVLKKGIVLYEDTHAGMAEGRS</sequence>
<comment type="caution">
    <text evidence="2">The sequence shown here is derived from an EMBL/GenBank/DDBJ whole genome shotgun (WGS) entry which is preliminary data.</text>
</comment>
<evidence type="ECO:0000313" key="3">
    <source>
        <dbReference type="Proteomes" id="UP000649604"/>
    </source>
</evidence>
<dbReference type="GO" id="GO:0016779">
    <property type="term" value="F:nucleotidyltransferase activity"/>
    <property type="evidence" value="ECO:0007669"/>
    <property type="project" value="InterPro"/>
</dbReference>
<dbReference type="AlphaFoldDB" id="A0A9D5K049"/>
<dbReference type="SUPFAM" id="SSF81301">
    <property type="entry name" value="Nucleotidyltransferase"/>
    <property type="match status" value="1"/>
</dbReference>
<dbReference type="PANTHER" id="PTHR33933:SF1">
    <property type="entry name" value="PROTEIN ADENYLYLTRANSFERASE MNTA-RELATED"/>
    <property type="match status" value="1"/>
</dbReference>
<protein>
    <submittedName>
        <fullName evidence="2">Nucleotidyltransferase domain-containing protein</fullName>
    </submittedName>
</protein>
<dbReference type="InterPro" id="IPR002934">
    <property type="entry name" value="Polymerase_NTP_transf_dom"/>
</dbReference>
<reference evidence="2" key="1">
    <citation type="submission" date="2019-11" db="EMBL/GenBank/DDBJ databases">
        <title>Microbial mats filling the niche in hypersaline microbial mats.</title>
        <authorList>
            <person name="Wong H.L."/>
            <person name="Macleod F.I."/>
            <person name="White R.A. III"/>
            <person name="Burns B.P."/>
        </authorList>
    </citation>
    <scope>NUCLEOTIDE SEQUENCE</scope>
    <source>
        <strain evidence="2">Rbin_158</strain>
    </source>
</reference>
<dbReference type="InterPro" id="IPR043519">
    <property type="entry name" value="NT_sf"/>
</dbReference>
<dbReference type="Gene3D" id="3.30.460.10">
    <property type="entry name" value="Beta Polymerase, domain 2"/>
    <property type="match status" value="1"/>
</dbReference>
<dbReference type="InterPro" id="IPR052548">
    <property type="entry name" value="Type_VII_TA_antitoxin"/>
</dbReference>
<organism evidence="2 3">
    <name type="scientific">candidate division KSB3 bacterium</name>
    <dbReference type="NCBI Taxonomy" id="2044937"/>
    <lineage>
        <taxon>Bacteria</taxon>
        <taxon>candidate division KSB3</taxon>
    </lineage>
</organism>
<accession>A0A9D5K049</accession>
<evidence type="ECO:0000313" key="2">
    <source>
        <dbReference type="EMBL" id="MBD3326966.1"/>
    </source>
</evidence>
<dbReference type="CDD" id="cd05403">
    <property type="entry name" value="NT_KNTase_like"/>
    <property type="match status" value="1"/>
</dbReference>
<dbReference type="PANTHER" id="PTHR33933">
    <property type="entry name" value="NUCLEOTIDYLTRANSFERASE"/>
    <property type="match status" value="1"/>
</dbReference>
<feature type="domain" description="Polymerase nucleotidyl transferase" evidence="1">
    <location>
        <begin position="11"/>
        <end position="50"/>
    </location>
</feature>
<dbReference type="EMBL" id="WJJP01000666">
    <property type="protein sequence ID" value="MBD3326966.1"/>
    <property type="molecule type" value="Genomic_DNA"/>
</dbReference>